<evidence type="ECO:0000256" key="2">
    <source>
        <dbReference type="RuleBase" id="RU362097"/>
    </source>
</evidence>
<comment type="subcellular location">
    <subcellularLocation>
        <location evidence="2">Cell membrane</location>
        <topology evidence="2">Lipid-anchor</topology>
    </subcellularLocation>
</comment>
<proteinExistence type="inferred from homology"/>
<dbReference type="RefSeq" id="WP_400881579.1">
    <property type="nucleotide sequence ID" value="NZ_JBIWXY010000001.1"/>
</dbReference>
<keyword evidence="2" id="KW-0449">Lipoprotein</keyword>
<sequence>MLACLMLVGCNTMAPPYQAPAAPVATRFPFEQSTGTEAANLAWQDYFADAELRALIQAALENNRDLRIAMLRIEETRALYGIQRADLFPWLNGQANFTRSRTPADMSLIGRPLLLNEYNVGLGVSNWELDFWGRIRSLRDAALETFFASNEARRAATISLVAEVANSYLRLRALDQRIQLAEKTIQSREESTRIFQRRFDVGSTSKLDLKQVQTLLAQAQTLLYQLQQSRATELNALTVLIGKEVVLTPYQDNAIQEKPFLNDIKVGLPSEILTQRPDIVAAEHVLKAANANIGAARAAFFPRISLTAAYGTASRELDGLFESGSQAWRFSPSITLPIFNAGANRANLDLAEVRKDQAIANYEKAIQGAFRDVADALAAQHGLRQQLISQQEMLAAQAERARLVKLRYDNGATSYFEVLDAERNLLEVEQQLVQMQRALFSSQVSLYATLGGGSQSIAAPSPITPLSRQPAN</sequence>
<dbReference type="PANTHER" id="PTHR30203">
    <property type="entry name" value="OUTER MEMBRANE CATION EFFLUX PROTEIN"/>
    <property type="match status" value="1"/>
</dbReference>
<keyword evidence="4" id="KW-1185">Reference proteome</keyword>
<dbReference type="Gene3D" id="2.20.200.10">
    <property type="entry name" value="Outer membrane efflux proteins (OEP)"/>
    <property type="match status" value="1"/>
</dbReference>
<dbReference type="SUPFAM" id="SSF56954">
    <property type="entry name" value="Outer membrane efflux proteins (OEP)"/>
    <property type="match status" value="1"/>
</dbReference>
<keyword evidence="2" id="KW-0564">Palmitate</keyword>
<organism evidence="3 4">
    <name type="scientific">Methylobacillus methanolivorans</name>
    <dbReference type="NCBI Taxonomy" id="1848927"/>
    <lineage>
        <taxon>Bacteria</taxon>
        <taxon>Pseudomonadati</taxon>
        <taxon>Pseudomonadota</taxon>
        <taxon>Betaproteobacteria</taxon>
        <taxon>Nitrosomonadales</taxon>
        <taxon>Methylophilaceae</taxon>
        <taxon>Methylobacillus</taxon>
    </lineage>
</organism>
<dbReference type="Pfam" id="PF02321">
    <property type="entry name" value="OEP"/>
    <property type="match status" value="2"/>
</dbReference>
<accession>A0ABW8GLS6</accession>
<reference evidence="3 4" key="1">
    <citation type="submission" date="2024-11" db="EMBL/GenBank/DDBJ databases">
        <authorList>
            <person name="Kaparullina E.N."/>
            <person name="Delegan Y.A."/>
            <person name="Doronina N.V."/>
        </authorList>
    </citation>
    <scope>NUCLEOTIDE SEQUENCE [LARGE SCALE GENOMIC DNA]</scope>
    <source>
        <strain evidence="3 4">7sh_L</strain>
    </source>
</reference>
<dbReference type="Proteomes" id="UP001617669">
    <property type="component" value="Unassembled WGS sequence"/>
</dbReference>
<comment type="caution">
    <text evidence="3">The sequence shown here is derived from an EMBL/GenBank/DDBJ whole genome shotgun (WGS) entry which is preliminary data.</text>
</comment>
<keyword evidence="2" id="KW-0472">Membrane</keyword>
<protein>
    <submittedName>
        <fullName evidence="3">Efflux transporter outer membrane subunit</fullName>
    </submittedName>
</protein>
<dbReference type="EMBL" id="JBIWXY010000001">
    <property type="protein sequence ID" value="MFJ5446361.1"/>
    <property type="molecule type" value="Genomic_DNA"/>
</dbReference>
<comment type="similarity">
    <text evidence="1 2">Belongs to the outer membrane factor (OMF) (TC 1.B.17) family.</text>
</comment>
<evidence type="ECO:0000313" key="4">
    <source>
        <dbReference type="Proteomes" id="UP001617669"/>
    </source>
</evidence>
<gene>
    <name evidence="3" type="ORF">ACIKP9_08990</name>
</gene>
<keyword evidence="2" id="KW-0812">Transmembrane</keyword>
<keyword evidence="2" id="KW-1134">Transmembrane beta strand</keyword>
<dbReference type="Gene3D" id="1.20.1600.10">
    <property type="entry name" value="Outer membrane efflux proteins (OEP)"/>
    <property type="match status" value="1"/>
</dbReference>
<name>A0ABW8GLS6_9PROT</name>
<dbReference type="InterPro" id="IPR003423">
    <property type="entry name" value="OMP_efflux"/>
</dbReference>
<dbReference type="PANTHER" id="PTHR30203:SF32">
    <property type="entry name" value="CATION EFFLUX SYSTEM PROTEIN CUSC"/>
    <property type="match status" value="1"/>
</dbReference>
<evidence type="ECO:0000256" key="1">
    <source>
        <dbReference type="ARBA" id="ARBA00007613"/>
    </source>
</evidence>
<dbReference type="NCBIfam" id="TIGR01845">
    <property type="entry name" value="outer_NodT"/>
    <property type="match status" value="1"/>
</dbReference>
<evidence type="ECO:0000313" key="3">
    <source>
        <dbReference type="EMBL" id="MFJ5446361.1"/>
    </source>
</evidence>
<dbReference type="InterPro" id="IPR010131">
    <property type="entry name" value="MdtP/NodT-like"/>
</dbReference>